<evidence type="ECO:0000256" key="1">
    <source>
        <dbReference type="SAM" id="MobiDB-lite"/>
    </source>
</evidence>
<protein>
    <submittedName>
        <fullName evidence="4">Do family serine endopeptidase</fullName>
    </submittedName>
</protein>
<gene>
    <name evidence="4" type="ORF">KCG44_12620</name>
</gene>
<reference evidence="4 5" key="1">
    <citation type="submission" date="2021-04" db="EMBL/GenBank/DDBJ databases">
        <authorList>
            <person name="Pira H."/>
            <person name="Risdian C."/>
            <person name="Wink J."/>
        </authorList>
    </citation>
    <scope>NUCLEOTIDE SEQUENCE [LARGE SCALE GENOMIC DNA]</scope>
    <source>
        <strain evidence="4 5">WHA3</strain>
    </source>
</reference>
<feature type="signal peptide" evidence="2">
    <location>
        <begin position="1"/>
        <end position="37"/>
    </location>
</feature>
<evidence type="ECO:0000259" key="3">
    <source>
        <dbReference type="PROSITE" id="PS50106"/>
    </source>
</evidence>
<dbReference type="Pfam" id="PF13180">
    <property type="entry name" value="PDZ_2"/>
    <property type="match status" value="1"/>
</dbReference>
<evidence type="ECO:0000313" key="5">
    <source>
        <dbReference type="Proteomes" id="UP000722336"/>
    </source>
</evidence>
<keyword evidence="5" id="KW-1185">Reference proteome</keyword>
<dbReference type="InterPro" id="IPR011782">
    <property type="entry name" value="Pept_S1C_Do"/>
</dbReference>
<accession>A0ABS6SHV7</accession>
<feature type="chain" id="PRO_5047016419" evidence="2">
    <location>
        <begin position="38"/>
        <end position="526"/>
    </location>
</feature>
<feature type="region of interest" description="Disordered" evidence="1">
    <location>
        <begin position="394"/>
        <end position="423"/>
    </location>
</feature>
<feature type="domain" description="PDZ" evidence="3">
    <location>
        <begin position="409"/>
        <end position="508"/>
    </location>
</feature>
<dbReference type="Pfam" id="PF13365">
    <property type="entry name" value="Trypsin_2"/>
    <property type="match status" value="1"/>
</dbReference>
<dbReference type="PANTHER" id="PTHR22939:SF130">
    <property type="entry name" value="PERIPLASMIC SERINE ENDOPROTEASE DEGP-LIKE-RELATED"/>
    <property type="match status" value="1"/>
</dbReference>
<dbReference type="InterPro" id="IPR001478">
    <property type="entry name" value="PDZ"/>
</dbReference>
<keyword evidence="2" id="KW-0732">Signal</keyword>
<dbReference type="SMART" id="SM00228">
    <property type="entry name" value="PDZ"/>
    <property type="match status" value="2"/>
</dbReference>
<dbReference type="PROSITE" id="PS50106">
    <property type="entry name" value="PDZ"/>
    <property type="match status" value="2"/>
</dbReference>
<dbReference type="NCBIfam" id="TIGR02037">
    <property type="entry name" value="degP_htrA_DO"/>
    <property type="match status" value="1"/>
</dbReference>
<evidence type="ECO:0000256" key="2">
    <source>
        <dbReference type="SAM" id="SignalP"/>
    </source>
</evidence>
<dbReference type="CDD" id="cd10839">
    <property type="entry name" value="cpPDZ1_DegP-like"/>
    <property type="match status" value="1"/>
</dbReference>
<dbReference type="Pfam" id="PF00595">
    <property type="entry name" value="PDZ"/>
    <property type="match status" value="1"/>
</dbReference>
<dbReference type="Proteomes" id="UP000722336">
    <property type="component" value="Unassembled WGS sequence"/>
</dbReference>
<sequence length="526" mass="55169">MPTIRTAATTITSYVAAGLLFGSAATLALQASSNAQAEAEPQNAVSAVEQVMPPAGAPMSFADLAARLQPAVVNISTTQQVEVRRMPFPRIGPGSPLDEMFRRFQDREEDAEPETREASSLGSGFIISPDGYVVTNNHVVTARSGNDAVESITVTLGEDREYEARVVGRDPLTDLALLKVDGKDLPYVRFGRSDSVRVGDWVVAIGNPFGLGGTVTAGIVSALHRDIRAGQFDRFIQTDASINQGNSGGPMFDLAGNVIGINTAIFSPTGGNVGIGFAIPASQAQPVIDQLRKMGRVRRGYLGVSIQRLDDDLASGLGLESDAGEIVAGVEPGGPADKAGIKQGDVIVKVNGQDVTARNNLSFLVSNSAIGSRVPIELIRSGKRKKLTATLAERPSENQIGANANGDPDVEADDSAPGAESARKSLGISLADLTPEIRQQLRLSDDIEGVVVAGVDRRSDAARKGIGRGSIIISINDQTTRTPAEAAAAVASARESGRNTVAILVKRRGDNAPIFIGVEMMAQDKE</sequence>
<comment type="caution">
    <text evidence="4">The sequence shown here is derived from an EMBL/GenBank/DDBJ whole genome shotgun (WGS) entry which is preliminary data.</text>
</comment>
<dbReference type="PANTHER" id="PTHR22939">
    <property type="entry name" value="SERINE PROTEASE FAMILY S1C HTRA-RELATED"/>
    <property type="match status" value="1"/>
</dbReference>
<name>A0ABS6SHV7_9SPHN</name>
<dbReference type="EMBL" id="JAGSPA010000004">
    <property type="protein sequence ID" value="MBV7257628.1"/>
    <property type="molecule type" value="Genomic_DNA"/>
</dbReference>
<dbReference type="RefSeq" id="WP_218446468.1">
    <property type="nucleotide sequence ID" value="NZ_JAGSPA010000004.1"/>
</dbReference>
<evidence type="ECO:0000313" key="4">
    <source>
        <dbReference type="EMBL" id="MBV7257628.1"/>
    </source>
</evidence>
<feature type="domain" description="PDZ" evidence="3">
    <location>
        <begin position="291"/>
        <end position="382"/>
    </location>
</feature>
<proteinExistence type="predicted"/>
<organism evidence="4 5">
    <name type="scientific">Pacificimonas pallii</name>
    <dbReference type="NCBI Taxonomy" id="2827236"/>
    <lineage>
        <taxon>Bacteria</taxon>
        <taxon>Pseudomonadati</taxon>
        <taxon>Pseudomonadota</taxon>
        <taxon>Alphaproteobacteria</taxon>
        <taxon>Sphingomonadales</taxon>
        <taxon>Sphingosinicellaceae</taxon>
        <taxon>Pacificimonas</taxon>
    </lineage>
</organism>